<accession>M2LNQ3</accession>
<protein>
    <submittedName>
        <fullName evidence="3">Uncharacterized protein</fullName>
    </submittedName>
</protein>
<evidence type="ECO:0000256" key="2">
    <source>
        <dbReference type="SAM" id="Phobius"/>
    </source>
</evidence>
<dbReference type="KEGG" id="bcom:BAUCODRAFT_511620"/>
<keyword evidence="2" id="KW-0472">Membrane</keyword>
<organism evidence="3 4">
    <name type="scientific">Baudoinia panamericana (strain UAMH 10762)</name>
    <name type="common">Angels' share fungus</name>
    <name type="synonym">Baudoinia compniacensis (strain UAMH 10762)</name>
    <dbReference type="NCBI Taxonomy" id="717646"/>
    <lineage>
        <taxon>Eukaryota</taxon>
        <taxon>Fungi</taxon>
        <taxon>Dikarya</taxon>
        <taxon>Ascomycota</taxon>
        <taxon>Pezizomycotina</taxon>
        <taxon>Dothideomycetes</taxon>
        <taxon>Dothideomycetidae</taxon>
        <taxon>Mycosphaerellales</taxon>
        <taxon>Teratosphaeriaceae</taxon>
        <taxon>Baudoinia</taxon>
    </lineage>
</organism>
<dbReference type="HOGENOM" id="CLU_039063_0_0_1"/>
<keyword evidence="2" id="KW-0812">Transmembrane</keyword>
<feature type="compositionally biased region" description="Polar residues" evidence="1">
    <location>
        <begin position="98"/>
        <end position="109"/>
    </location>
</feature>
<dbReference type="OMA" id="QHVENYY"/>
<evidence type="ECO:0000313" key="4">
    <source>
        <dbReference type="Proteomes" id="UP000011761"/>
    </source>
</evidence>
<keyword evidence="4" id="KW-1185">Reference proteome</keyword>
<dbReference type="Proteomes" id="UP000011761">
    <property type="component" value="Unassembled WGS sequence"/>
</dbReference>
<feature type="transmembrane region" description="Helical" evidence="2">
    <location>
        <begin position="46"/>
        <end position="71"/>
    </location>
</feature>
<dbReference type="GeneID" id="19115045"/>
<dbReference type="EMBL" id="KB445556">
    <property type="protein sequence ID" value="EMC95982.1"/>
    <property type="molecule type" value="Genomic_DNA"/>
</dbReference>
<keyword evidence="2" id="KW-1133">Transmembrane helix</keyword>
<dbReference type="RefSeq" id="XP_007677262.1">
    <property type="nucleotide sequence ID" value="XM_007679072.1"/>
</dbReference>
<dbReference type="AlphaFoldDB" id="M2LNQ3"/>
<name>M2LNQ3_BAUPA</name>
<dbReference type="eggNOG" id="ENOG502SVX1">
    <property type="taxonomic scope" value="Eukaryota"/>
</dbReference>
<dbReference type="OrthoDB" id="5421765at2759"/>
<sequence>MSDTIPNVQGAAPVSSTSTLTSTSVASSSNATHSGSSSGSGVTTGALAGGIVGAALGAAVLTFLLTSLIWLNRTKSLEKSYRRSHRAERTLPRALGEKSNSPEDPNQPSWEFFLPQPADDETVRSAVKALFDEAMLHVENFYSRRTAHLSPEMVDHLALMQTASPELSGPALMSKPRSAWPGIKHCLAYMLAEAVDPTSSPAVSLLPLGWTLAAGNEDDPISKSRVAAKQQAISKWRQLTAFLHPQPYNERAFSTWRDKAIIAHAERFEAAFRPWQADMQPSAHEDVLHIMRSAADVAVLLFSQPSGYVFRWQAVSGQSGSNANIVVIPDFIKVTDESGMSLSVPQTMVKMVAERI</sequence>
<feature type="compositionally biased region" description="Basic and acidic residues" evidence="1">
    <location>
        <begin position="81"/>
        <end position="91"/>
    </location>
</feature>
<evidence type="ECO:0000256" key="1">
    <source>
        <dbReference type="SAM" id="MobiDB-lite"/>
    </source>
</evidence>
<proteinExistence type="predicted"/>
<feature type="region of interest" description="Disordered" evidence="1">
    <location>
        <begin position="81"/>
        <end position="109"/>
    </location>
</feature>
<reference evidence="3 4" key="1">
    <citation type="journal article" date="2012" name="PLoS Pathog.">
        <title>Diverse lifestyles and strategies of plant pathogenesis encoded in the genomes of eighteen Dothideomycetes fungi.</title>
        <authorList>
            <person name="Ohm R.A."/>
            <person name="Feau N."/>
            <person name="Henrissat B."/>
            <person name="Schoch C.L."/>
            <person name="Horwitz B.A."/>
            <person name="Barry K.W."/>
            <person name="Condon B.J."/>
            <person name="Copeland A.C."/>
            <person name="Dhillon B."/>
            <person name="Glaser F."/>
            <person name="Hesse C.N."/>
            <person name="Kosti I."/>
            <person name="LaButti K."/>
            <person name="Lindquist E.A."/>
            <person name="Lucas S."/>
            <person name="Salamov A.A."/>
            <person name="Bradshaw R.E."/>
            <person name="Ciuffetti L."/>
            <person name="Hamelin R.C."/>
            <person name="Kema G.H.J."/>
            <person name="Lawrence C."/>
            <person name="Scott J.A."/>
            <person name="Spatafora J.W."/>
            <person name="Turgeon B.G."/>
            <person name="de Wit P.J.G.M."/>
            <person name="Zhong S."/>
            <person name="Goodwin S.B."/>
            <person name="Grigoriev I.V."/>
        </authorList>
    </citation>
    <scope>NUCLEOTIDE SEQUENCE [LARGE SCALE GENOMIC DNA]</scope>
    <source>
        <strain evidence="3 4">UAMH 10762</strain>
    </source>
</reference>
<evidence type="ECO:0000313" key="3">
    <source>
        <dbReference type="EMBL" id="EMC95982.1"/>
    </source>
</evidence>
<gene>
    <name evidence="3" type="ORF">BAUCODRAFT_511620</name>
</gene>